<proteinExistence type="predicted"/>
<organism evidence="1 2">
    <name type="scientific">Muricoccus vinaceus</name>
    <dbReference type="NCBI Taxonomy" id="424704"/>
    <lineage>
        <taxon>Bacteria</taxon>
        <taxon>Pseudomonadati</taxon>
        <taxon>Pseudomonadota</taxon>
        <taxon>Alphaproteobacteria</taxon>
        <taxon>Acetobacterales</taxon>
        <taxon>Roseomonadaceae</taxon>
        <taxon>Muricoccus</taxon>
    </lineage>
</organism>
<gene>
    <name evidence="1" type="ORF">ACFFIC_11340</name>
</gene>
<evidence type="ECO:0000313" key="2">
    <source>
        <dbReference type="Proteomes" id="UP001589789"/>
    </source>
</evidence>
<sequence>MFESGAIILRTAARGGELIPADPRARIKASHWLVSALDTVEPAVVECTINKMSEASRSWFAERRPVVLGSIEERPAERQARLRDRPWLEGKAVTVGNLMMISVLGGLRGTGLLDRFPTPAACVARGEGRSAYRKAMADHLTAFEQPAAA</sequence>
<evidence type="ECO:0000313" key="1">
    <source>
        <dbReference type="EMBL" id="MFC0386132.1"/>
    </source>
</evidence>
<comment type="caution">
    <text evidence="1">The sequence shown here is derived from an EMBL/GenBank/DDBJ whole genome shotgun (WGS) entry which is preliminary data.</text>
</comment>
<dbReference type="Proteomes" id="UP001589789">
    <property type="component" value="Unassembled WGS sequence"/>
</dbReference>
<name>A0ABV6IRD9_9PROT</name>
<protein>
    <submittedName>
        <fullName evidence="1">Uncharacterized protein</fullName>
    </submittedName>
</protein>
<dbReference type="SUPFAM" id="SSF47616">
    <property type="entry name" value="GST C-terminal domain-like"/>
    <property type="match status" value="1"/>
</dbReference>
<reference evidence="1 2" key="1">
    <citation type="submission" date="2024-09" db="EMBL/GenBank/DDBJ databases">
        <authorList>
            <person name="Sun Q."/>
            <person name="Mori K."/>
        </authorList>
    </citation>
    <scope>NUCLEOTIDE SEQUENCE [LARGE SCALE GENOMIC DNA]</scope>
    <source>
        <strain evidence="1 2">CCM 7468</strain>
    </source>
</reference>
<keyword evidence="2" id="KW-1185">Reference proteome</keyword>
<dbReference type="EMBL" id="JBHLVZ010000023">
    <property type="protein sequence ID" value="MFC0386132.1"/>
    <property type="molecule type" value="Genomic_DNA"/>
</dbReference>
<dbReference type="InterPro" id="IPR036282">
    <property type="entry name" value="Glutathione-S-Trfase_C_sf"/>
</dbReference>
<dbReference type="Gene3D" id="1.20.1050.10">
    <property type="match status" value="1"/>
</dbReference>
<dbReference type="RefSeq" id="WP_377050302.1">
    <property type="nucleotide sequence ID" value="NZ_JBHLVZ010000023.1"/>
</dbReference>
<accession>A0ABV6IRD9</accession>